<evidence type="ECO:0000256" key="2">
    <source>
        <dbReference type="ARBA" id="ARBA00010992"/>
    </source>
</evidence>
<name>A0A2X0MEG2_9BASI</name>
<reference evidence="13" key="1">
    <citation type="submission" date="2016-10" db="EMBL/GenBank/DDBJ databases">
        <authorList>
            <person name="Jeantristanb JTB J.-T."/>
            <person name="Ricardo R."/>
        </authorList>
    </citation>
    <scope>NUCLEOTIDE SEQUENCE [LARGE SCALE GENOMIC DNA]</scope>
</reference>
<dbReference type="PANTHER" id="PTHR48022:SF17">
    <property type="entry name" value="HEXOSE TRANSPORTER"/>
    <property type="match status" value="1"/>
</dbReference>
<feature type="transmembrane region" description="Helical" evidence="10">
    <location>
        <begin position="162"/>
        <end position="182"/>
    </location>
</feature>
<dbReference type="NCBIfam" id="TIGR00879">
    <property type="entry name" value="SP"/>
    <property type="match status" value="1"/>
</dbReference>
<feature type="transmembrane region" description="Helical" evidence="10">
    <location>
        <begin position="76"/>
        <end position="97"/>
    </location>
</feature>
<dbReference type="EMBL" id="FMWP01000107">
    <property type="protein sequence ID" value="SDA00213.1"/>
    <property type="molecule type" value="Genomic_DNA"/>
</dbReference>
<evidence type="ECO:0000256" key="8">
    <source>
        <dbReference type="RuleBase" id="RU003346"/>
    </source>
</evidence>
<feature type="region of interest" description="Disordered" evidence="9">
    <location>
        <begin position="547"/>
        <end position="569"/>
    </location>
</feature>
<dbReference type="InterPro" id="IPR003663">
    <property type="entry name" value="Sugar/inositol_transpt"/>
</dbReference>
<dbReference type="InterPro" id="IPR050360">
    <property type="entry name" value="MFS_Sugar_Transporters"/>
</dbReference>
<evidence type="ECO:0000256" key="4">
    <source>
        <dbReference type="ARBA" id="ARBA00022692"/>
    </source>
</evidence>
<evidence type="ECO:0000256" key="10">
    <source>
        <dbReference type="SAM" id="Phobius"/>
    </source>
</evidence>
<feature type="transmembrane region" description="Helical" evidence="10">
    <location>
        <begin position="460"/>
        <end position="478"/>
    </location>
</feature>
<keyword evidence="4 10" id="KW-0812">Transmembrane</keyword>
<feature type="transmembrane region" description="Helical" evidence="10">
    <location>
        <begin position="194"/>
        <end position="215"/>
    </location>
</feature>
<evidence type="ECO:0000256" key="7">
    <source>
        <dbReference type="ARBA" id="ARBA00049119"/>
    </source>
</evidence>
<dbReference type="Gene3D" id="1.20.1250.20">
    <property type="entry name" value="MFS general substrate transporter like domains"/>
    <property type="match status" value="1"/>
</dbReference>
<evidence type="ECO:0000256" key="3">
    <source>
        <dbReference type="ARBA" id="ARBA00022448"/>
    </source>
</evidence>
<feature type="transmembrane region" description="Helical" evidence="10">
    <location>
        <begin position="381"/>
        <end position="402"/>
    </location>
</feature>
<dbReference type="OrthoDB" id="6612291at2759"/>
<evidence type="ECO:0000313" key="13">
    <source>
        <dbReference type="Proteomes" id="UP000249723"/>
    </source>
</evidence>
<evidence type="ECO:0000256" key="6">
    <source>
        <dbReference type="ARBA" id="ARBA00023136"/>
    </source>
</evidence>
<dbReference type="InterPro" id="IPR020846">
    <property type="entry name" value="MFS_dom"/>
</dbReference>
<evidence type="ECO:0000256" key="1">
    <source>
        <dbReference type="ARBA" id="ARBA00004141"/>
    </source>
</evidence>
<feature type="transmembrane region" description="Helical" evidence="10">
    <location>
        <begin position="349"/>
        <end position="369"/>
    </location>
</feature>
<evidence type="ECO:0000256" key="9">
    <source>
        <dbReference type="SAM" id="MobiDB-lite"/>
    </source>
</evidence>
<accession>A0A2X0MEG2</accession>
<comment type="similarity">
    <text evidence="2 8">Belongs to the major facilitator superfamily. Sugar transporter (TC 2.A.1.1) family.</text>
</comment>
<dbReference type="STRING" id="289078.A0A2X0MEG2"/>
<dbReference type="InterPro" id="IPR036259">
    <property type="entry name" value="MFS_trans_sf"/>
</dbReference>
<dbReference type="GO" id="GO:0016020">
    <property type="term" value="C:membrane"/>
    <property type="evidence" value="ECO:0007669"/>
    <property type="project" value="UniProtKB-SubCell"/>
</dbReference>
<dbReference type="PANTHER" id="PTHR48022">
    <property type="entry name" value="PLASTIDIC GLUCOSE TRANSPORTER 4"/>
    <property type="match status" value="1"/>
</dbReference>
<dbReference type="CDD" id="cd17356">
    <property type="entry name" value="MFS_HXT"/>
    <property type="match status" value="1"/>
</dbReference>
<feature type="transmembrane region" description="Helical" evidence="10">
    <location>
        <begin position="129"/>
        <end position="150"/>
    </location>
</feature>
<dbReference type="InterPro" id="IPR005828">
    <property type="entry name" value="MFS_sugar_transport-like"/>
</dbReference>
<organism evidence="12 13">
    <name type="scientific">Microbotryum saponariae</name>
    <dbReference type="NCBI Taxonomy" id="289078"/>
    <lineage>
        <taxon>Eukaryota</taxon>
        <taxon>Fungi</taxon>
        <taxon>Dikarya</taxon>
        <taxon>Basidiomycota</taxon>
        <taxon>Pucciniomycotina</taxon>
        <taxon>Microbotryomycetes</taxon>
        <taxon>Microbotryales</taxon>
        <taxon>Microbotryaceae</taxon>
        <taxon>Microbotryum</taxon>
    </lineage>
</organism>
<feature type="transmembrane region" description="Helical" evidence="10">
    <location>
        <begin position="104"/>
        <end position="123"/>
    </location>
</feature>
<dbReference type="InterPro" id="IPR005829">
    <property type="entry name" value="Sugar_transporter_CS"/>
</dbReference>
<comment type="subcellular location">
    <subcellularLocation>
        <location evidence="1">Membrane</location>
        <topology evidence="1">Multi-pass membrane protein</topology>
    </subcellularLocation>
</comment>
<evidence type="ECO:0000256" key="5">
    <source>
        <dbReference type="ARBA" id="ARBA00022989"/>
    </source>
</evidence>
<keyword evidence="6 10" id="KW-0472">Membrane</keyword>
<dbReference type="PROSITE" id="PS50850">
    <property type="entry name" value="MFS"/>
    <property type="match status" value="1"/>
</dbReference>
<keyword evidence="5 10" id="KW-1133">Transmembrane helix</keyword>
<evidence type="ECO:0000313" key="12">
    <source>
        <dbReference type="EMBL" id="SDA00213.1"/>
    </source>
</evidence>
<proteinExistence type="inferred from homology"/>
<feature type="transmembrane region" description="Helical" evidence="10">
    <location>
        <begin position="15"/>
        <end position="35"/>
    </location>
</feature>
<keyword evidence="13" id="KW-1185">Reference proteome</keyword>
<dbReference type="PRINTS" id="PR00171">
    <property type="entry name" value="SUGRTRNSPORT"/>
</dbReference>
<feature type="compositionally biased region" description="Basic and acidic residues" evidence="9">
    <location>
        <begin position="557"/>
        <end position="569"/>
    </location>
</feature>
<gene>
    <name evidence="12" type="ORF">BZ3500_MVSOF-1268-A1-R1_CHR9G10507</name>
</gene>
<dbReference type="PROSITE" id="PS00216">
    <property type="entry name" value="SUGAR_TRANSPORT_1"/>
    <property type="match status" value="1"/>
</dbReference>
<dbReference type="AlphaFoldDB" id="A0A2X0MEG2"/>
<evidence type="ECO:0000259" key="11">
    <source>
        <dbReference type="PROSITE" id="PS50850"/>
    </source>
</evidence>
<feature type="transmembrane region" description="Helical" evidence="10">
    <location>
        <begin position="423"/>
        <end position="440"/>
    </location>
</feature>
<dbReference type="SUPFAM" id="SSF103473">
    <property type="entry name" value="MFS general substrate transporter"/>
    <property type="match status" value="1"/>
</dbReference>
<dbReference type="Proteomes" id="UP000249723">
    <property type="component" value="Unassembled WGS sequence"/>
</dbReference>
<dbReference type="Pfam" id="PF00083">
    <property type="entry name" value="Sugar_tr"/>
    <property type="match status" value="1"/>
</dbReference>
<dbReference type="PROSITE" id="PS00217">
    <property type="entry name" value="SUGAR_TRANSPORT_2"/>
    <property type="match status" value="1"/>
</dbReference>
<dbReference type="GO" id="GO:0005351">
    <property type="term" value="F:carbohydrate:proton symporter activity"/>
    <property type="evidence" value="ECO:0007669"/>
    <property type="project" value="TreeGrafter"/>
</dbReference>
<protein>
    <submittedName>
        <fullName evidence="12">BZ3500_MvSof-1268-A1-R1_Chr9g10507 protein</fullName>
    </submittedName>
</protein>
<sequence>MVAVPMPVAEGPRPAGKVAVAMTIFAAFGGFLYGYDTGYISGVKEMPVFARLLGVPNTDPATMATAPYVLTSATNALITSILSAGTFFGALSAYPAGDFLGRRFGIIAFLGLFCIGVALQTAATTIGPFAVGRVFAGLGVGGSSCLVPLYQSECAPKSIRGGIVSCYQWMITIGLLIASIVVERTKNINSEASYRIPIGLQFIWAFILGGGLLILPESPRWLLMRNREEDAQRSLARVLGTDIDSAAVNEEFAEIAASLHHERSLGGSSYIDCFRNGEGKNGLRTWTGIGLQALQQLTGINFIFYYGTAFFQNSGIENPFTITIATNVVNVGMTVPGILLVDRAGRRNMLLYGAIGMFVCQFIVAAVGISVSKDNLAGQRVLIAFVCIYIAHFAATWGPLAWGRFFPPVVTSEIYPQQIRGKCMSMSTASNWLLNFAIAYSTPYLVDKRPGSAGLASNVFWIWGGCCVLCTIFTFFCIPETRVSDPSPHGRKSAFSDRNLTVSVSLIQQGLSLEQVDILYRNSTPLRSNAFRKRIIAENIHDDDKEAYAAPKNTGTVEHKEEEAGMRQL</sequence>
<keyword evidence="3 8" id="KW-0813">Transport</keyword>
<feature type="domain" description="Major facilitator superfamily (MFS) profile" evidence="11">
    <location>
        <begin position="22"/>
        <end position="482"/>
    </location>
</feature>
<comment type="catalytic activity">
    <reaction evidence="7">
        <text>myo-inositol(out) + H(+)(out) = myo-inositol(in) + H(+)(in)</text>
        <dbReference type="Rhea" id="RHEA:60364"/>
        <dbReference type="ChEBI" id="CHEBI:15378"/>
        <dbReference type="ChEBI" id="CHEBI:17268"/>
    </reaction>
</comment>